<name>A0A4Y2CIF0_ARAVE</name>
<evidence type="ECO:0000313" key="1">
    <source>
        <dbReference type="EMBL" id="GBM03959.1"/>
    </source>
</evidence>
<dbReference type="Proteomes" id="UP000499080">
    <property type="component" value="Unassembled WGS sequence"/>
</dbReference>
<protein>
    <submittedName>
        <fullName evidence="1">Uncharacterized protein</fullName>
    </submittedName>
</protein>
<sequence length="139" mass="15737">MLSGLCRVAKNYFGMNYDVLKLIYQQGGSIAWGRPISKINQRYLRKIQRIILLRIVKVYKTLSYEAVSVLAGVPPIDLEIQRKNDVSFSFGRPSPDVINGRSPLCDIPHPALLQPIQIIKYDNNIPNHFAKPASLMEAK</sequence>
<reference evidence="1 2" key="1">
    <citation type="journal article" date="2019" name="Sci. Rep.">
        <title>Orb-weaving spider Araneus ventricosus genome elucidates the spidroin gene catalogue.</title>
        <authorList>
            <person name="Kono N."/>
            <person name="Nakamura H."/>
            <person name="Ohtoshi R."/>
            <person name="Moran D.A.P."/>
            <person name="Shinohara A."/>
            <person name="Yoshida Y."/>
            <person name="Fujiwara M."/>
            <person name="Mori M."/>
            <person name="Tomita M."/>
            <person name="Arakawa K."/>
        </authorList>
    </citation>
    <scope>NUCLEOTIDE SEQUENCE [LARGE SCALE GENOMIC DNA]</scope>
</reference>
<comment type="caution">
    <text evidence="1">The sequence shown here is derived from an EMBL/GenBank/DDBJ whole genome shotgun (WGS) entry which is preliminary data.</text>
</comment>
<gene>
    <name evidence="1" type="ORF">AVEN_95_1</name>
</gene>
<dbReference type="AlphaFoldDB" id="A0A4Y2CIF0"/>
<organism evidence="1 2">
    <name type="scientific">Araneus ventricosus</name>
    <name type="common">Orbweaver spider</name>
    <name type="synonym">Epeira ventricosa</name>
    <dbReference type="NCBI Taxonomy" id="182803"/>
    <lineage>
        <taxon>Eukaryota</taxon>
        <taxon>Metazoa</taxon>
        <taxon>Ecdysozoa</taxon>
        <taxon>Arthropoda</taxon>
        <taxon>Chelicerata</taxon>
        <taxon>Arachnida</taxon>
        <taxon>Araneae</taxon>
        <taxon>Araneomorphae</taxon>
        <taxon>Entelegynae</taxon>
        <taxon>Araneoidea</taxon>
        <taxon>Araneidae</taxon>
        <taxon>Araneus</taxon>
    </lineage>
</organism>
<keyword evidence="2" id="KW-1185">Reference proteome</keyword>
<proteinExistence type="predicted"/>
<accession>A0A4Y2CIF0</accession>
<dbReference type="EMBL" id="BGPR01239287">
    <property type="protein sequence ID" value="GBM03959.1"/>
    <property type="molecule type" value="Genomic_DNA"/>
</dbReference>
<evidence type="ECO:0000313" key="2">
    <source>
        <dbReference type="Proteomes" id="UP000499080"/>
    </source>
</evidence>
<dbReference type="OrthoDB" id="6914691at2759"/>